<comment type="caution">
    <text evidence="2">The sequence shown here is derived from an EMBL/GenBank/DDBJ whole genome shotgun (WGS) entry which is preliminary data.</text>
</comment>
<dbReference type="InterPro" id="IPR004843">
    <property type="entry name" value="Calcineurin-like_PHP"/>
</dbReference>
<feature type="domain" description="Calcineurin-like phosphoesterase" evidence="1">
    <location>
        <begin position="9"/>
        <end position="190"/>
    </location>
</feature>
<evidence type="ECO:0000259" key="1">
    <source>
        <dbReference type="Pfam" id="PF00149"/>
    </source>
</evidence>
<proteinExistence type="predicted"/>
<dbReference type="PANTHER" id="PTHR42850:SF4">
    <property type="entry name" value="ZINC-DEPENDENT ENDOPOLYPHOSPHATASE"/>
    <property type="match status" value="1"/>
</dbReference>
<organism evidence="2 3">
    <name type="scientific">Enterococcus alishanensis</name>
    <dbReference type="NCBI Taxonomy" id="1303817"/>
    <lineage>
        <taxon>Bacteria</taxon>
        <taxon>Bacillati</taxon>
        <taxon>Bacillota</taxon>
        <taxon>Bacilli</taxon>
        <taxon>Lactobacillales</taxon>
        <taxon>Enterococcaceae</taxon>
        <taxon>Enterococcus</taxon>
    </lineage>
</organism>
<dbReference type="Pfam" id="PF00149">
    <property type="entry name" value="Metallophos"/>
    <property type="match status" value="1"/>
</dbReference>
<protein>
    <submittedName>
        <fullName evidence="2">Serine/threonine protein phosphatase</fullName>
    </submittedName>
</protein>
<dbReference type="Proteomes" id="UP000774130">
    <property type="component" value="Unassembled WGS sequence"/>
</dbReference>
<keyword evidence="3" id="KW-1185">Reference proteome</keyword>
<dbReference type="RefSeq" id="WP_218325377.1">
    <property type="nucleotide sequence ID" value="NZ_JAHUZB010000002.1"/>
</dbReference>
<dbReference type="PANTHER" id="PTHR42850">
    <property type="entry name" value="METALLOPHOSPHOESTERASE"/>
    <property type="match status" value="1"/>
</dbReference>
<dbReference type="EMBL" id="JAHUZB010000002">
    <property type="protein sequence ID" value="MBV7390335.1"/>
    <property type="molecule type" value="Genomic_DNA"/>
</dbReference>
<reference evidence="2 3" key="1">
    <citation type="submission" date="2021-06" db="EMBL/GenBank/DDBJ databases">
        <title>Enterococcus alishanensis sp. nov., a novel lactic acid bacterium isolated from fresh coffee beans.</title>
        <authorList>
            <person name="Chen Y.-S."/>
        </authorList>
    </citation>
    <scope>NUCLEOTIDE SEQUENCE [LARGE SCALE GENOMIC DNA]</scope>
    <source>
        <strain evidence="2 3">ALS3</strain>
    </source>
</reference>
<dbReference type="InterPro" id="IPR050126">
    <property type="entry name" value="Ap4A_hydrolase"/>
</dbReference>
<sequence>MKLNNPTEVFAIGDIHGEYHLFQEMLQNYQTQQQLILIGDLNDRGKKSKDCWLLGKKLVEEQNAIYLMGNHEAYFLEFLAAPEDWGPNYFHNGGKETMESLLHPGAIEEYSPTEMAMMIKSRYGELITFLQERPFYFEWEKYIFVHAGVDLVQKDWKKSSPHDFLWIREPFIKGKNQTGKTIVFGHTVTPMLYEDMTTTDLWQSDGKIGIDGGAVFGGSLHGVVFNQEKIVKDFEISNAGHGWQPSI</sequence>
<accession>A0ABS6TBQ5</accession>
<evidence type="ECO:0000313" key="3">
    <source>
        <dbReference type="Proteomes" id="UP000774130"/>
    </source>
</evidence>
<dbReference type="CDD" id="cd00144">
    <property type="entry name" value="MPP_PPP_family"/>
    <property type="match status" value="1"/>
</dbReference>
<evidence type="ECO:0000313" key="2">
    <source>
        <dbReference type="EMBL" id="MBV7390335.1"/>
    </source>
</evidence>
<gene>
    <name evidence="2" type="ORF">KUA55_06545</name>
</gene>
<name>A0ABS6TBQ5_9ENTE</name>